<proteinExistence type="predicted"/>
<keyword evidence="1" id="KW-1188">Viral release from host cell</keyword>
<dbReference type="PANTHER" id="PTHR41328">
    <property type="entry name" value="TERMINASE SMALL SUBUNIT-RELATED"/>
    <property type="match status" value="1"/>
</dbReference>
<dbReference type="Gene3D" id="1.10.10.1400">
    <property type="entry name" value="Terminase, small subunit, N-terminal DNA-binding domain, HTH motif"/>
    <property type="match status" value="1"/>
</dbReference>
<dbReference type="InterPro" id="IPR005335">
    <property type="entry name" value="Terminase_ssu"/>
</dbReference>
<accession>A0AAU9CGP6</accession>
<organism evidence="3 4">
    <name type="scientific">Methylomarinovum tepidoasis</name>
    <dbReference type="NCBI Taxonomy" id="2840183"/>
    <lineage>
        <taxon>Bacteria</taxon>
        <taxon>Pseudomonadati</taxon>
        <taxon>Pseudomonadota</taxon>
        <taxon>Gammaproteobacteria</taxon>
        <taxon>Methylococcales</taxon>
        <taxon>Methylothermaceae</taxon>
        <taxon>Methylomarinovum</taxon>
    </lineage>
</organism>
<dbReference type="PANTHER" id="PTHR41328:SF2">
    <property type="entry name" value="TERMINASE SMALL SUBUNIT"/>
    <property type="match status" value="1"/>
</dbReference>
<evidence type="ECO:0000313" key="3">
    <source>
        <dbReference type="EMBL" id="BCX88506.1"/>
    </source>
</evidence>
<sequence>MTMKLTPKQERFCLEYVKTGNASEAYRCAYDADRMKPEAVHVAACRLLEKAKVALRIDELRQAIEEEAIADAKARQRWWTQIMYDETAELKDRLKASELLAKAQGDFIERREVSGQGGGPVILKIGDKDIDPEALGW</sequence>
<dbReference type="KEGG" id="meiy:MIN45_P0875"/>
<dbReference type="InterPro" id="IPR038713">
    <property type="entry name" value="Terminase_Gp1_N_sf"/>
</dbReference>
<name>A0AAU9CGP6_9GAMM</name>
<gene>
    <name evidence="3" type="ORF">MIN45_P0875</name>
</gene>
<evidence type="ECO:0000313" key="4">
    <source>
        <dbReference type="Proteomes" id="UP001321450"/>
    </source>
</evidence>
<dbReference type="InterPro" id="IPR052404">
    <property type="entry name" value="SPP1-like_terminase"/>
</dbReference>
<dbReference type="Proteomes" id="UP001321450">
    <property type="component" value="Chromosome"/>
</dbReference>
<dbReference type="EMBL" id="AP024718">
    <property type="protein sequence ID" value="BCX88506.1"/>
    <property type="molecule type" value="Genomic_DNA"/>
</dbReference>
<dbReference type="AlphaFoldDB" id="A0AAU9CGP6"/>
<dbReference type="Pfam" id="PF03592">
    <property type="entry name" value="Terminase_2"/>
    <property type="match status" value="1"/>
</dbReference>
<keyword evidence="4" id="KW-1185">Reference proteome</keyword>
<reference evidence="4" key="1">
    <citation type="journal article" date="2024" name="Int. J. Syst. Evol. Microbiol.">
        <title>Methylomarinovum tepidoasis sp. nov., a moderately thermophilic methanotroph of the family Methylothermaceae isolated from a deep-sea hydrothermal field.</title>
        <authorList>
            <person name="Hirayama H."/>
            <person name="Takaki Y."/>
            <person name="Abe M."/>
            <person name="Miyazaki M."/>
            <person name="Uematsu K."/>
            <person name="Matsui Y."/>
            <person name="Takai K."/>
        </authorList>
    </citation>
    <scope>NUCLEOTIDE SEQUENCE [LARGE SCALE GENOMIC DNA]</scope>
    <source>
        <strain evidence="4">IN45</strain>
    </source>
</reference>
<evidence type="ECO:0000256" key="2">
    <source>
        <dbReference type="ARBA" id="ARBA00023219"/>
    </source>
</evidence>
<keyword evidence="2" id="KW-0231">Viral genome packaging</keyword>
<dbReference type="GO" id="GO:0051276">
    <property type="term" value="P:chromosome organization"/>
    <property type="evidence" value="ECO:0007669"/>
    <property type="project" value="InterPro"/>
</dbReference>
<evidence type="ECO:0000256" key="1">
    <source>
        <dbReference type="ARBA" id="ARBA00022612"/>
    </source>
</evidence>
<protein>
    <submittedName>
        <fullName evidence="3">Phage terminase small subunit</fullName>
    </submittedName>
</protein>